<dbReference type="Gene3D" id="3.40.50.620">
    <property type="entry name" value="HUPs"/>
    <property type="match status" value="1"/>
</dbReference>
<sequence>MFARIVYPTDFSGPSGKAIDYIRRLRDAGAREVVIVHVLDRREITELATAGPILLGSAPEAETEAQAQMREEIERRIREVRRAVERAGLKTKVRLPIGAPDQEILRIAREEEASLIVIGSHGKSNLRSALLGSVSASVIRNARQPVLVVKRDRSG</sequence>
<reference evidence="3" key="1">
    <citation type="journal article" date="2015" name="Proc. Natl. Acad. Sci. U.S.A.">
        <title>Networks of energetic and metabolic interactions define dynamics in microbial communities.</title>
        <authorList>
            <person name="Embree M."/>
            <person name="Liu J.K."/>
            <person name="Al-Bassam M.M."/>
            <person name="Zengler K."/>
        </authorList>
    </citation>
    <scope>NUCLEOTIDE SEQUENCE</scope>
</reference>
<dbReference type="CDD" id="cd00293">
    <property type="entry name" value="USP-like"/>
    <property type="match status" value="1"/>
</dbReference>
<feature type="domain" description="UspA" evidence="2">
    <location>
        <begin position="1"/>
        <end position="150"/>
    </location>
</feature>
<dbReference type="AlphaFoldDB" id="A0A0W8FIG7"/>
<dbReference type="InterPro" id="IPR014729">
    <property type="entry name" value="Rossmann-like_a/b/a_fold"/>
</dbReference>
<organism evidence="3">
    <name type="scientific">hydrocarbon metagenome</name>
    <dbReference type="NCBI Taxonomy" id="938273"/>
    <lineage>
        <taxon>unclassified sequences</taxon>
        <taxon>metagenomes</taxon>
        <taxon>ecological metagenomes</taxon>
    </lineage>
</organism>
<protein>
    <submittedName>
        <fullName evidence="3">Universal stress protein family</fullName>
    </submittedName>
</protein>
<dbReference type="PRINTS" id="PR01438">
    <property type="entry name" value="UNVRSLSTRESS"/>
</dbReference>
<name>A0A0W8FIG7_9ZZZZ</name>
<dbReference type="InterPro" id="IPR006016">
    <property type="entry name" value="UspA"/>
</dbReference>
<evidence type="ECO:0000256" key="1">
    <source>
        <dbReference type="ARBA" id="ARBA00008791"/>
    </source>
</evidence>
<proteinExistence type="inferred from homology"/>
<accession>A0A0W8FIG7</accession>
<dbReference type="PANTHER" id="PTHR46268:SF26">
    <property type="entry name" value="UNIVERSAL STRESS PROTEIN MJ0577"/>
    <property type="match status" value="1"/>
</dbReference>
<comment type="similarity">
    <text evidence="1">Belongs to the universal stress protein A family.</text>
</comment>
<gene>
    <name evidence="3" type="ORF">ASZ90_009582</name>
</gene>
<dbReference type="InterPro" id="IPR006015">
    <property type="entry name" value="Universal_stress_UspA"/>
</dbReference>
<evidence type="ECO:0000313" key="3">
    <source>
        <dbReference type="EMBL" id="KUG20680.1"/>
    </source>
</evidence>
<dbReference type="Pfam" id="PF00582">
    <property type="entry name" value="Usp"/>
    <property type="match status" value="1"/>
</dbReference>
<evidence type="ECO:0000259" key="2">
    <source>
        <dbReference type="Pfam" id="PF00582"/>
    </source>
</evidence>
<comment type="caution">
    <text evidence="3">The sequence shown here is derived from an EMBL/GenBank/DDBJ whole genome shotgun (WGS) entry which is preliminary data.</text>
</comment>
<dbReference type="EMBL" id="LNQE01001156">
    <property type="protein sequence ID" value="KUG20680.1"/>
    <property type="molecule type" value="Genomic_DNA"/>
</dbReference>
<dbReference type="SUPFAM" id="SSF52402">
    <property type="entry name" value="Adenine nucleotide alpha hydrolases-like"/>
    <property type="match status" value="1"/>
</dbReference>
<dbReference type="PANTHER" id="PTHR46268">
    <property type="entry name" value="STRESS RESPONSE PROTEIN NHAX"/>
    <property type="match status" value="1"/>
</dbReference>